<evidence type="ECO:0000256" key="1">
    <source>
        <dbReference type="SAM" id="MobiDB-lite"/>
    </source>
</evidence>
<proteinExistence type="predicted"/>
<accession>A0AAX4PC52</accession>
<protein>
    <submittedName>
        <fullName evidence="2">Uncharacterized protein</fullName>
    </submittedName>
</protein>
<reference evidence="2 3" key="1">
    <citation type="submission" date="2024-03" db="EMBL/GenBank/DDBJ databases">
        <title>Complete genome sequence of the green alga Chloropicon roscoffensis RCC1871.</title>
        <authorList>
            <person name="Lemieux C."/>
            <person name="Pombert J.-F."/>
            <person name="Otis C."/>
            <person name="Turmel M."/>
        </authorList>
    </citation>
    <scope>NUCLEOTIDE SEQUENCE [LARGE SCALE GENOMIC DNA]</scope>
    <source>
        <strain evidence="2 3">RCC1871</strain>
    </source>
</reference>
<name>A0AAX4PC52_9CHLO</name>
<dbReference type="PANTHER" id="PTHR33504:SF2">
    <property type="entry name" value="PROTEIN MFI"/>
    <property type="match status" value="1"/>
</dbReference>
<sequence>MEFQEFQFDDTVQYSVRLEDDEAFQDWCARRIQAWYRGRKTRVEFLRKKFACIKIQLRWKHTLDEIRARPDLDENARKIQDAWKRYWYHKVFLYYKNLIDFRQRGTPKTLLRSINPAEAQLAEAAAGLHVRFRLGGSTFPPLIFYKIYTHRPVTDICSFAPRDYCEEKKPKPRVQVGEDFVIPEELLECHFSLRAEDGPGSRKVVHATRRQELGWYLREDSNGWRPIAERLFYEEDPTERYTSAKRMDFSHIPKVRRETLNRKRREKKIGWMRKMYQEGMSMTSSVRTSRQQGREPREDQEHASITHSSHSPAGEEEDEVDDLIAWSNNLDFDNYYEDWVKQSCSNGSETVMPLPASEYATKATIDSFRSFERENFEREVAMQQEASGIT</sequence>
<evidence type="ECO:0000313" key="2">
    <source>
        <dbReference type="EMBL" id="WZN63587.1"/>
    </source>
</evidence>
<dbReference type="Proteomes" id="UP001472866">
    <property type="component" value="Chromosome 08"/>
</dbReference>
<gene>
    <name evidence="2" type="ORF">HKI87_08g51360</name>
</gene>
<keyword evidence="3" id="KW-1185">Reference proteome</keyword>
<dbReference type="CDD" id="cd23767">
    <property type="entry name" value="IQCD"/>
    <property type="match status" value="1"/>
</dbReference>
<feature type="region of interest" description="Disordered" evidence="1">
    <location>
        <begin position="279"/>
        <end position="319"/>
    </location>
</feature>
<dbReference type="EMBL" id="CP151508">
    <property type="protein sequence ID" value="WZN63587.1"/>
    <property type="molecule type" value="Genomic_DNA"/>
</dbReference>
<dbReference type="AlphaFoldDB" id="A0AAX4PC52"/>
<feature type="compositionally biased region" description="Polar residues" evidence="1">
    <location>
        <begin position="280"/>
        <end position="291"/>
    </location>
</feature>
<dbReference type="PANTHER" id="PTHR33504">
    <property type="entry name" value="NADH DEHYDROGENASE (UBIQUINONE) 1 BETA SUBCOMPLEX, 4"/>
    <property type="match status" value="1"/>
</dbReference>
<evidence type="ECO:0000313" key="3">
    <source>
        <dbReference type="Proteomes" id="UP001472866"/>
    </source>
</evidence>
<organism evidence="2 3">
    <name type="scientific">Chloropicon roscoffensis</name>
    <dbReference type="NCBI Taxonomy" id="1461544"/>
    <lineage>
        <taxon>Eukaryota</taxon>
        <taxon>Viridiplantae</taxon>
        <taxon>Chlorophyta</taxon>
        <taxon>Chloropicophyceae</taxon>
        <taxon>Chloropicales</taxon>
        <taxon>Chloropicaceae</taxon>
        <taxon>Chloropicon</taxon>
    </lineage>
</organism>
<feature type="compositionally biased region" description="Basic and acidic residues" evidence="1">
    <location>
        <begin position="292"/>
        <end position="304"/>
    </location>
</feature>